<dbReference type="PATRIC" id="fig|1393736.3.peg.4445"/>
<dbReference type="EMBL" id="JFGV01000111">
    <property type="protein sequence ID" value="EYU13169.1"/>
    <property type="molecule type" value="Genomic_DNA"/>
</dbReference>
<evidence type="ECO:0000313" key="2">
    <source>
        <dbReference type="EMBL" id="EYU13169.1"/>
    </source>
</evidence>
<gene>
    <name evidence="2" type="ORF">BA1DRAFT_04360</name>
</gene>
<protein>
    <submittedName>
        <fullName evidence="2">A nuclease of the HNH/ENDO VII superfamily with conserved LHH</fullName>
    </submittedName>
</protein>
<sequence length="151" mass="17225">MAYSYVHDPVNWIDPLGLAGCPGAKYQPEEVLGRKVYKNTQDVTPEAPKFVHSSVNRTVQKKIADGWTNLDLMKNGYAPIGPDGKQINLHHVIGREPGPMVEIVSSTHKQYHKPLHGLIENGNSFRQNNSLAYQYDKFRKNYWKTRALDFM</sequence>
<proteinExistence type="predicted"/>
<name>A0A022PCB0_9GAMM</name>
<dbReference type="RefSeq" id="WP_051560924.1">
    <property type="nucleotide sequence ID" value="NZ_CAWLTM010000004.1"/>
</dbReference>
<organism evidence="2 3">
    <name type="scientific">Photorhabdus aegyptia</name>
    <dbReference type="NCBI Taxonomy" id="2805098"/>
    <lineage>
        <taxon>Bacteria</taxon>
        <taxon>Pseudomonadati</taxon>
        <taxon>Pseudomonadota</taxon>
        <taxon>Gammaproteobacteria</taxon>
        <taxon>Enterobacterales</taxon>
        <taxon>Morganellaceae</taxon>
        <taxon>Photorhabdus</taxon>
    </lineage>
</organism>
<dbReference type="AlphaFoldDB" id="A0A022PCB0"/>
<reference evidence="2 3" key="1">
    <citation type="submission" date="2014-03" db="EMBL/GenBank/DDBJ databases">
        <title>Draft Genome of Photorhabdus luminescens BA1, an Egyptian Isolate.</title>
        <authorList>
            <person name="Ghazal S."/>
            <person name="Hurst S.G.IV."/>
            <person name="Morris K."/>
            <person name="Thomas K."/>
            <person name="Tisa L.S."/>
        </authorList>
    </citation>
    <scope>NUCLEOTIDE SEQUENCE [LARGE SCALE GENOMIC DNA]</scope>
    <source>
        <strain evidence="2 3">BA1</strain>
    </source>
</reference>
<comment type="caution">
    <text evidence="2">The sequence shown here is derived from an EMBL/GenBank/DDBJ whole genome shotgun (WGS) entry which is preliminary data.</text>
</comment>
<dbReference type="InterPro" id="IPR026834">
    <property type="entry name" value="LHH"/>
</dbReference>
<feature type="domain" description="LHH" evidence="1">
    <location>
        <begin position="68"/>
        <end position="147"/>
    </location>
</feature>
<dbReference type="Pfam" id="PF14411">
    <property type="entry name" value="LHH"/>
    <property type="match status" value="1"/>
</dbReference>
<dbReference type="Proteomes" id="UP000023464">
    <property type="component" value="Unassembled WGS sequence"/>
</dbReference>
<accession>A0A022PCB0</accession>
<evidence type="ECO:0000313" key="3">
    <source>
        <dbReference type="Proteomes" id="UP000023464"/>
    </source>
</evidence>
<evidence type="ECO:0000259" key="1">
    <source>
        <dbReference type="Pfam" id="PF14411"/>
    </source>
</evidence>
<keyword evidence="3" id="KW-1185">Reference proteome</keyword>